<dbReference type="InterPro" id="IPR010994">
    <property type="entry name" value="RuvA_2-like"/>
</dbReference>
<organism evidence="2 3">
    <name type="scientific">Neotamlana sedimentorum</name>
    <dbReference type="NCBI Taxonomy" id="1435349"/>
    <lineage>
        <taxon>Bacteria</taxon>
        <taxon>Pseudomonadati</taxon>
        <taxon>Bacteroidota</taxon>
        <taxon>Flavobacteriia</taxon>
        <taxon>Flavobacteriales</taxon>
        <taxon>Flavobacteriaceae</taxon>
        <taxon>Neotamlana</taxon>
    </lineage>
</organism>
<dbReference type="Pfam" id="PF12836">
    <property type="entry name" value="HHH_3"/>
    <property type="match status" value="2"/>
</dbReference>
<keyword evidence="1" id="KW-0472">Membrane</keyword>
<protein>
    <submittedName>
        <fullName evidence="2">Competence protein ComEA</fullName>
    </submittedName>
</protein>
<comment type="caution">
    <text evidence="2">The sequence shown here is derived from an EMBL/GenBank/DDBJ whole genome shotgun (WGS) entry which is preliminary data.</text>
</comment>
<reference evidence="2 3" key="1">
    <citation type="submission" date="2014-11" db="EMBL/GenBank/DDBJ databases">
        <title>Tamlana sedimentorum sp. nov., isolated from shallow sand sediments of the Sea of Japan.</title>
        <authorList>
            <person name="Romanenko L.A."/>
        </authorList>
    </citation>
    <scope>NUCLEOTIDE SEQUENCE [LARGE SCALE GENOMIC DNA]</scope>
    <source>
        <strain evidence="2 3">JCM 19808</strain>
    </source>
</reference>
<accession>A0A0D7W9M8</accession>
<gene>
    <name evidence="2" type="ORF">PW52_09075</name>
</gene>
<feature type="transmembrane region" description="Helical" evidence="1">
    <location>
        <begin position="12"/>
        <end position="32"/>
    </location>
</feature>
<evidence type="ECO:0000313" key="2">
    <source>
        <dbReference type="EMBL" id="KJD35865.1"/>
    </source>
</evidence>
<dbReference type="Gene3D" id="1.10.150.280">
    <property type="entry name" value="AF1531-like domain"/>
    <property type="match status" value="1"/>
</dbReference>
<dbReference type="InterPro" id="IPR051675">
    <property type="entry name" value="Endo/Exo/Phosphatase_dom_1"/>
</dbReference>
<dbReference type="PANTHER" id="PTHR21180:SF32">
    <property type="entry name" value="ENDONUCLEASE_EXONUCLEASE_PHOSPHATASE FAMILY DOMAIN-CONTAINING PROTEIN 1"/>
    <property type="match status" value="1"/>
</dbReference>
<dbReference type="EMBL" id="JTDW01000005">
    <property type="protein sequence ID" value="KJD35865.1"/>
    <property type="molecule type" value="Genomic_DNA"/>
</dbReference>
<dbReference type="AlphaFoldDB" id="A0A0D7W9M8"/>
<keyword evidence="1" id="KW-0812">Transmembrane</keyword>
<dbReference type="Proteomes" id="UP000032578">
    <property type="component" value="Unassembled WGS sequence"/>
</dbReference>
<evidence type="ECO:0000256" key="1">
    <source>
        <dbReference type="SAM" id="Phobius"/>
    </source>
</evidence>
<dbReference type="RefSeq" id="WP_044632595.1">
    <property type="nucleotide sequence ID" value="NZ_JTDW01000005.1"/>
</dbReference>
<dbReference type="SUPFAM" id="SSF47781">
    <property type="entry name" value="RuvA domain 2-like"/>
    <property type="match status" value="2"/>
</dbReference>
<evidence type="ECO:0000313" key="3">
    <source>
        <dbReference type="Proteomes" id="UP000032578"/>
    </source>
</evidence>
<dbReference type="PATRIC" id="fig|1435349.4.peg.2801"/>
<dbReference type="OrthoDB" id="981124at2"/>
<proteinExistence type="predicted"/>
<dbReference type="Gene3D" id="1.10.150.320">
    <property type="entry name" value="Photosystem II 12 kDa extrinsic protein"/>
    <property type="match status" value="1"/>
</dbReference>
<dbReference type="PANTHER" id="PTHR21180">
    <property type="entry name" value="ENDONUCLEASE/EXONUCLEASE/PHOSPHATASE FAMILY DOMAIN-CONTAINING PROTEIN 1"/>
    <property type="match status" value="1"/>
</dbReference>
<keyword evidence="1" id="KW-1133">Transmembrane helix</keyword>
<keyword evidence="3" id="KW-1185">Reference proteome</keyword>
<dbReference type="STRING" id="1435349.PW52_09075"/>
<sequence>MQSHFKFTKQQRNGILLLLVLIIGLQCAYFFIDFSSEEINVNTEELIAFEKEFDSLQAVKIGAQKPKIYPFNPNYITDFKGETLGLSTQEIDRLFAFRKKGEFINSPKQFQEVTQISDSLLNTIAPYFKFPDWVNKPAYNKVKKTAAKKTFNHSQKQDLNTATAKDLQTVYGVGAVYAKRIIRFRNSFPGGFVADIQLKDVYGLKPEVITNITQKFTVKTPRVIKKININTATVNDWVTVQHIDYELAHKIIEFKESQKGFKSVEELKKVNGFPVNKFEIIELYLQSENILNE</sequence>
<name>A0A0D7W9M8_9FLAO</name>